<sequence>MRGESDRTHIRYGDNEHCKDEFPGYRYKDFKTGKLYVERYMIFTKEHYEMLHLWSSYGFQKEFTVLFDIDEKKMVRFSDGTIEGMES</sequence>
<dbReference type="AlphaFoldDB" id="B7ARW7"/>
<accession>B7ARW7</accession>
<protein>
    <submittedName>
        <fullName evidence="1">Uncharacterized protein</fullName>
    </submittedName>
</protein>
<evidence type="ECO:0000313" key="1">
    <source>
        <dbReference type="EMBL" id="EEC57313.1"/>
    </source>
</evidence>
<reference evidence="1 2" key="2">
    <citation type="submission" date="2008-11" db="EMBL/GenBank/DDBJ databases">
        <authorList>
            <person name="Fulton L."/>
            <person name="Clifton S."/>
            <person name="Fulton B."/>
            <person name="Xu J."/>
            <person name="Minx P."/>
            <person name="Pepin K.H."/>
            <person name="Johnson M."/>
            <person name="Bhonagiri V."/>
            <person name="Nash W.E."/>
            <person name="Mardis E.R."/>
            <person name="Wilson R.K."/>
        </authorList>
    </citation>
    <scope>NUCLEOTIDE SEQUENCE [LARGE SCALE GENOMIC DNA]</scope>
    <source>
        <strain evidence="1 2">ATCC 43243</strain>
    </source>
</reference>
<keyword evidence="2" id="KW-1185">Reference proteome</keyword>
<dbReference type="HOGENOM" id="CLU_2476914_0_0_9"/>
<gene>
    <name evidence="1" type="ORF">BACPEC_01821</name>
</gene>
<dbReference type="Proteomes" id="UP000003136">
    <property type="component" value="Unassembled WGS sequence"/>
</dbReference>
<evidence type="ECO:0000313" key="2">
    <source>
        <dbReference type="Proteomes" id="UP000003136"/>
    </source>
</evidence>
<dbReference type="EMBL" id="ABVQ01000036">
    <property type="protein sequence ID" value="EEC57313.1"/>
    <property type="molecule type" value="Genomic_DNA"/>
</dbReference>
<reference evidence="1 2" key="1">
    <citation type="submission" date="2008-11" db="EMBL/GenBank/DDBJ databases">
        <title>Draft genome sequence of Bacteroides pectinophilus (ATCC 43243).</title>
        <authorList>
            <person name="Sudarsanam P."/>
            <person name="Ley R."/>
            <person name="Guruge J."/>
            <person name="Turnbaugh P.J."/>
            <person name="Mahowald M."/>
            <person name="Liep D."/>
            <person name="Gordon J."/>
        </authorList>
    </citation>
    <scope>NUCLEOTIDE SEQUENCE [LARGE SCALE GENOMIC DNA]</scope>
    <source>
        <strain evidence="1 2">ATCC 43243</strain>
    </source>
</reference>
<name>B7ARW7_9FIRM</name>
<proteinExistence type="predicted"/>
<organism evidence="1 2">
    <name type="scientific">[Bacteroides] pectinophilus ATCC 43243</name>
    <dbReference type="NCBI Taxonomy" id="483218"/>
    <lineage>
        <taxon>Bacteria</taxon>
        <taxon>Bacillati</taxon>
        <taxon>Bacillota</taxon>
        <taxon>Clostridia</taxon>
        <taxon>Eubacteriales</taxon>
    </lineage>
</organism>
<comment type="caution">
    <text evidence="1">The sequence shown here is derived from an EMBL/GenBank/DDBJ whole genome shotgun (WGS) entry which is preliminary data.</text>
</comment>